<sequence length="134" mass="15063">MFLIDTDIIIYNLKSMSSVQKNMAATAQAPKAISVITYGELRFGAAKSKQKTKSLAIVKRIAELFSIIGLNAGIMDIFGELKADLQKKRTRIDDFDLLNAATAMYLNYTLVTNNEKHYKNIKGLKLQNWTKESI</sequence>
<name>A0A3B1DL70_9ZZZZ</name>
<evidence type="ECO:0000256" key="4">
    <source>
        <dbReference type="ARBA" id="ARBA00022801"/>
    </source>
</evidence>
<dbReference type="PANTHER" id="PTHR33653:SF1">
    <property type="entry name" value="RIBONUCLEASE VAPC2"/>
    <property type="match status" value="1"/>
</dbReference>
<dbReference type="PANTHER" id="PTHR33653">
    <property type="entry name" value="RIBONUCLEASE VAPC2"/>
    <property type="match status" value="1"/>
</dbReference>
<keyword evidence="3" id="KW-0479">Metal-binding</keyword>
<evidence type="ECO:0000313" key="8">
    <source>
        <dbReference type="EMBL" id="VAX36758.1"/>
    </source>
</evidence>
<dbReference type="GO" id="GO:0016787">
    <property type="term" value="F:hydrolase activity"/>
    <property type="evidence" value="ECO:0007669"/>
    <property type="project" value="UniProtKB-KW"/>
</dbReference>
<dbReference type="SUPFAM" id="SSF88723">
    <property type="entry name" value="PIN domain-like"/>
    <property type="match status" value="1"/>
</dbReference>
<feature type="domain" description="PIN" evidence="7">
    <location>
        <begin position="3"/>
        <end position="119"/>
    </location>
</feature>
<evidence type="ECO:0000256" key="1">
    <source>
        <dbReference type="ARBA" id="ARBA00001946"/>
    </source>
</evidence>
<comment type="cofactor">
    <cofactor evidence="1">
        <name>Mg(2+)</name>
        <dbReference type="ChEBI" id="CHEBI:18420"/>
    </cofactor>
</comment>
<evidence type="ECO:0000256" key="5">
    <source>
        <dbReference type="ARBA" id="ARBA00022842"/>
    </source>
</evidence>
<keyword evidence="5" id="KW-0460">Magnesium</keyword>
<reference evidence="8" key="1">
    <citation type="submission" date="2018-06" db="EMBL/GenBank/DDBJ databases">
        <authorList>
            <person name="Zhirakovskaya E."/>
        </authorList>
    </citation>
    <scope>NUCLEOTIDE SEQUENCE</scope>
</reference>
<evidence type="ECO:0000256" key="2">
    <source>
        <dbReference type="ARBA" id="ARBA00022722"/>
    </source>
</evidence>
<dbReference type="Pfam" id="PF01850">
    <property type="entry name" value="PIN"/>
    <property type="match status" value="1"/>
</dbReference>
<dbReference type="Gene3D" id="3.40.50.1010">
    <property type="entry name" value="5'-nuclease"/>
    <property type="match status" value="1"/>
</dbReference>
<dbReference type="GO" id="GO:0046872">
    <property type="term" value="F:metal ion binding"/>
    <property type="evidence" value="ECO:0007669"/>
    <property type="project" value="UniProtKB-KW"/>
</dbReference>
<evidence type="ECO:0000256" key="6">
    <source>
        <dbReference type="ARBA" id="ARBA00038093"/>
    </source>
</evidence>
<dbReference type="AlphaFoldDB" id="A0A3B1DL70"/>
<dbReference type="InterPro" id="IPR029060">
    <property type="entry name" value="PIN-like_dom_sf"/>
</dbReference>
<dbReference type="InterPro" id="IPR002716">
    <property type="entry name" value="PIN_dom"/>
</dbReference>
<accession>A0A3B1DL70</accession>
<protein>
    <recommendedName>
        <fullName evidence="7">PIN domain-containing protein</fullName>
    </recommendedName>
</protein>
<comment type="similarity">
    <text evidence="6">Belongs to the PINc/VapC protein family.</text>
</comment>
<keyword evidence="2" id="KW-0540">Nuclease</keyword>
<gene>
    <name evidence="8" type="ORF">MNBD_UNCLBAC01-1271</name>
</gene>
<evidence type="ECO:0000256" key="3">
    <source>
        <dbReference type="ARBA" id="ARBA00022723"/>
    </source>
</evidence>
<keyword evidence="4" id="KW-0378">Hydrolase</keyword>
<dbReference type="EMBL" id="UOGJ01000110">
    <property type="protein sequence ID" value="VAX36758.1"/>
    <property type="molecule type" value="Genomic_DNA"/>
</dbReference>
<evidence type="ECO:0000259" key="7">
    <source>
        <dbReference type="Pfam" id="PF01850"/>
    </source>
</evidence>
<dbReference type="GO" id="GO:0004518">
    <property type="term" value="F:nuclease activity"/>
    <property type="evidence" value="ECO:0007669"/>
    <property type="project" value="UniProtKB-KW"/>
</dbReference>
<proteinExistence type="inferred from homology"/>
<organism evidence="8">
    <name type="scientific">hydrothermal vent metagenome</name>
    <dbReference type="NCBI Taxonomy" id="652676"/>
    <lineage>
        <taxon>unclassified sequences</taxon>
        <taxon>metagenomes</taxon>
        <taxon>ecological metagenomes</taxon>
    </lineage>
</organism>
<dbReference type="InterPro" id="IPR050556">
    <property type="entry name" value="Type_II_TA_system_RNase"/>
</dbReference>